<dbReference type="Proteomes" id="UP000298416">
    <property type="component" value="Unassembled WGS sequence"/>
</dbReference>
<accession>A0A8X8YXN5</accession>
<dbReference type="SUPFAM" id="SSF117070">
    <property type="entry name" value="LEA14-like"/>
    <property type="match status" value="1"/>
</dbReference>
<organism evidence="4">
    <name type="scientific">Salvia splendens</name>
    <name type="common">Scarlet sage</name>
    <dbReference type="NCBI Taxonomy" id="180675"/>
    <lineage>
        <taxon>Eukaryota</taxon>
        <taxon>Viridiplantae</taxon>
        <taxon>Streptophyta</taxon>
        <taxon>Embryophyta</taxon>
        <taxon>Tracheophyta</taxon>
        <taxon>Spermatophyta</taxon>
        <taxon>Magnoliopsida</taxon>
        <taxon>eudicotyledons</taxon>
        <taxon>Gunneridae</taxon>
        <taxon>Pentapetalae</taxon>
        <taxon>asterids</taxon>
        <taxon>lamiids</taxon>
        <taxon>Lamiales</taxon>
        <taxon>Lamiaceae</taxon>
        <taxon>Nepetoideae</taxon>
        <taxon>Mentheae</taxon>
        <taxon>Salviinae</taxon>
        <taxon>Salvia</taxon>
        <taxon>Salvia subgen. Calosphace</taxon>
        <taxon>core Calosphace</taxon>
    </lineage>
</organism>
<dbReference type="EMBL" id="PNBA02000001">
    <property type="protein sequence ID" value="KAG6437628.1"/>
    <property type="molecule type" value="Genomic_DNA"/>
</dbReference>
<keyword evidence="5" id="KW-1185">Reference proteome</keyword>
<feature type="transmembrane region" description="Helical" evidence="2">
    <location>
        <begin position="38"/>
        <end position="64"/>
    </location>
</feature>
<proteinExistence type="predicted"/>
<gene>
    <name evidence="4" type="ORF">SASPL_102549</name>
</gene>
<keyword evidence="2" id="KW-0812">Transmembrane</keyword>
<keyword evidence="2" id="KW-0472">Membrane</keyword>
<evidence type="ECO:0000256" key="1">
    <source>
        <dbReference type="SAM" id="MobiDB-lite"/>
    </source>
</evidence>
<evidence type="ECO:0000256" key="2">
    <source>
        <dbReference type="SAM" id="Phobius"/>
    </source>
</evidence>
<dbReference type="PANTHER" id="PTHR31852">
    <property type="entry name" value="LATE EMBRYOGENESIS ABUNDANT (LEA) HYDROXYPROLINE-RICH GLYCOPROTEIN FAMILY"/>
    <property type="match status" value="1"/>
</dbReference>
<evidence type="ECO:0000259" key="3">
    <source>
        <dbReference type="Pfam" id="PF03168"/>
    </source>
</evidence>
<dbReference type="AlphaFoldDB" id="A0A8X8YXN5"/>
<dbReference type="Pfam" id="PF03168">
    <property type="entry name" value="LEA_2"/>
    <property type="match status" value="1"/>
</dbReference>
<sequence length="221" mass="24065">MVETSEQIRPLAPASERPTSSDDEAAAATPVNHRRRRLLRCCACVGAVLLIQAVVIVILIFTVFKVKDPVIRLNGVTVDRLDLINGTTTPQPGSNMTLTADVSVRNPNYASFRYPETTSSLYYRGTEIGEARGPAGKARARRTARMNVTVEVIADRVTGQPELGSDINSGVLTLGSYTVVGGKVKILMVKKHVRVTMNCSLTVNLTSQAIQEQKCKRKVKL</sequence>
<evidence type="ECO:0000313" key="4">
    <source>
        <dbReference type="EMBL" id="KAG6437628.1"/>
    </source>
</evidence>
<feature type="region of interest" description="Disordered" evidence="1">
    <location>
        <begin position="1"/>
        <end position="29"/>
    </location>
</feature>
<name>A0A8X8YXN5_SALSN</name>
<evidence type="ECO:0000313" key="5">
    <source>
        <dbReference type="Proteomes" id="UP000298416"/>
    </source>
</evidence>
<dbReference type="InterPro" id="IPR055301">
    <property type="entry name" value="Lea14-like_2"/>
</dbReference>
<comment type="caution">
    <text evidence="4">The sequence shown here is derived from an EMBL/GenBank/DDBJ whole genome shotgun (WGS) entry which is preliminary data.</text>
</comment>
<dbReference type="OrthoDB" id="764273at2759"/>
<feature type="domain" description="Late embryogenesis abundant protein LEA-2 subgroup" evidence="3">
    <location>
        <begin position="102"/>
        <end position="200"/>
    </location>
</feature>
<dbReference type="InterPro" id="IPR004864">
    <property type="entry name" value="LEA_2"/>
</dbReference>
<dbReference type="Gene3D" id="2.60.40.1820">
    <property type="match status" value="1"/>
</dbReference>
<protein>
    <recommendedName>
        <fullName evidence="3">Late embryogenesis abundant protein LEA-2 subgroup domain-containing protein</fullName>
    </recommendedName>
</protein>
<reference evidence="4" key="2">
    <citation type="submission" date="2020-08" db="EMBL/GenBank/DDBJ databases">
        <title>Plant Genome Project.</title>
        <authorList>
            <person name="Zhang R.-G."/>
        </authorList>
    </citation>
    <scope>NUCLEOTIDE SEQUENCE</scope>
    <source>
        <strain evidence="4">Huo1</strain>
        <tissue evidence="4">Leaf</tissue>
    </source>
</reference>
<reference evidence="4" key="1">
    <citation type="submission" date="2018-01" db="EMBL/GenBank/DDBJ databases">
        <authorList>
            <person name="Mao J.F."/>
        </authorList>
    </citation>
    <scope>NUCLEOTIDE SEQUENCE</scope>
    <source>
        <strain evidence="4">Huo1</strain>
        <tissue evidence="4">Leaf</tissue>
    </source>
</reference>
<keyword evidence="2" id="KW-1133">Transmembrane helix</keyword>